<sequence>MKNGTIDEFLMLSELAEQEKVVCVEFYESELARILNDIQAKSMGKLRLENQVRLEKSIGENSAIYIAFKIKDPSKTTTIMNVVSNDESLYFARIEIFSDFQVKLSTHTEMNVQPVISKIDSSDYFEIQIRFVDGRVKLIHVHKDEPDLIAEISLSLKSRHQSDIVKFDNLDIFDIVYHENCGLKKTYHVNKTIKRETPKEVRDFERSIIEQFSPWNGLTDVKQLSFAKKTDWAENFMFHVFGREKVDFDLQYKYGTEKAFGYEIKDNTLIIGKMRRYWVPTYFGLFGYFQNSYGNEDPVKIPNLPRGVTLNSFPKENEDNSGQNCDLEMTNQTTLANFKYYPCSGSGQSDCYYSTNRVEITSQNSSISGFRYMDQIDYLTKLCFLVDAKSIHQETLPYLRNCAAIETPWNLCSSPFSPENITEISPNVKNSVARDEIKKTQKVLDNFKQKVSTEKPKTVTAKQLLYEHTVSEIFGENPGIISCMVLFFIGGLIVLIVNVVIVILLDFLSK</sequence>
<feature type="transmembrane region" description="Helical" evidence="1">
    <location>
        <begin position="484"/>
        <end position="508"/>
    </location>
</feature>
<dbReference type="EMBL" id="CANHGI010000002">
    <property type="protein sequence ID" value="CAI5442626.1"/>
    <property type="molecule type" value="Genomic_DNA"/>
</dbReference>
<gene>
    <name evidence="2" type="ORF">CAMP_LOCUS5263</name>
</gene>
<name>A0A9P1IEG0_9PELO</name>
<dbReference type="Proteomes" id="UP001152747">
    <property type="component" value="Unassembled WGS sequence"/>
</dbReference>
<keyword evidence="1" id="KW-0472">Membrane</keyword>
<accession>A0A9P1IEG0</accession>
<keyword evidence="1" id="KW-0812">Transmembrane</keyword>
<dbReference type="AlphaFoldDB" id="A0A9P1IEG0"/>
<proteinExistence type="predicted"/>
<keyword evidence="1" id="KW-1133">Transmembrane helix</keyword>
<organism evidence="2 3">
    <name type="scientific">Caenorhabditis angaria</name>
    <dbReference type="NCBI Taxonomy" id="860376"/>
    <lineage>
        <taxon>Eukaryota</taxon>
        <taxon>Metazoa</taxon>
        <taxon>Ecdysozoa</taxon>
        <taxon>Nematoda</taxon>
        <taxon>Chromadorea</taxon>
        <taxon>Rhabditida</taxon>
        <taxon>Rhabditina</taxon>
        <taxon>Rhabditomorpha</taxon>
        <taxon>Rhabditoidea</taxon>
        <taxon>Rhabditidae</taxon>
        <taxon>Peloderinae</taxon>
        <taxon>Caenorhabditis</taxon>
    </lineage>
</organism>
<protein>
    <submittedName>
        <fullName evidence="2">Uncharacterized protein</fullName>
    </submittedName>
</protein>
<reference evidence="2" key="1">
    <citation type="submission" date="2022-11" db="EMBL/GenBank/DDBJ databases">
        <authorList>
            <person name="Kikuchi T."/>
        </authorList>
    </citation>
    <scope>NUCLEOTIDE SEQUENCE</scope>
    <source>
        <strain evidence="2">PS1010</strain>
    </source>
</reference>
<evidence type="ECO:0000313" key="2">
    <source>
        <dbReference type="EMBL" id="CAI5442626.1"/>
    </source>
</evidence>
<comment type="caution">
    <text evidence="2">The sequence shown here is derived from an EMBL/GenBank/DDBJ whole genome shotgun (WGS) entry which is preliminary data.</text>
</comment>
<evidence type="ECO:0000256" key="1">
    <source>
        <dbReference type="SAM" id="Phobius"/>
    </source>
</evidence>
<evidence type="ECO:0000313" key="3">
    <source>
        <dbReference type="Proteomes" id="UP001152747"/>
    </source>
</evidence>
<keyword evidence="3" id="KW-1185">Reference proteome</keyword>